<protein>
    <submittedName>
        <fullName evidence="2">Uncharacterized protein</fullName>
    </submittedName>
</protein>
<gene>
    <name evidence="2" type="ORF">CRENBAI_016685</name>
</gene>
<keyword evidence="3" id="KW-1185">Reference proteome</keyword>
<accession>A0AAV9RJ53</accession>
<evidence type="ECO:0000256" key="1">
    <source>
        <dbReference type="SAM" id="MobiDB-lite"/>
    </source>
</evidence>
<comment type="caution">
    <text evidence="2">The sequence shown here is derived from an EMBL/GenBank/DDBJ whole genome shotgun (WGS) entry which is preliminary data.</text>
</comment>
<sequence>MLSLNIRSKLIKVKATPQSFSSQDERTPGKEEEEIEKDGTVWTVVGEEESRGRRQRQNALTERQIQDAQTAFLCVVDAEMLIYVQGCSVAEAHRVLGDYSSSDMSVDELKAFSALVYVRKVNGGCYMEPSSFWSD</sequence>
<organism evidence="2 3">
    <name type="scientific">Crenichthys baileyi</name>
    <name type="common">White River springfish</name>
    <dbReference type="NCBI Taxonomy" id="28760"/>
    <lineage>
        <taxon>Eukaryota</taxon>
        <taxon>Metazoa</taxon>
        <taxon>Chordata</taxon>
        <taxon>Craniata</taxon>
        <taxon>Vertebrata</taxon>
        <taxon>Euteleostomi</taxon>
        <taxon>Actinopterygii</taxon>
        <taxon>Neopterygii</taxon>
        <taxon>Teleostei</taxon>
        <taxon>Neoteleostei</taxon>
        <taxon>Acanthomorphata</taxon>
        <taxon>Ovalentaria</taxon>
        <taxon>Atherinomorphae</taxon>
        <taxon>Cyprinodontiformes</taxon>
        <taxon>Goodeidae</taxon>
        <taxon>Crenichthys</taxon>
    </lineage>
</organism>
<dbReference type="EMBL" id="JAHHUM010001766">
    <property type="protein sequence ID" value="KAK5609074.1"/>
    <property type="molecule type" value="Genomic_DNA"/>
</dbReference>
<reference evidence="2 3" key="1">
    <citation type="submission" date="2021-06" db="EMBL/GenBank/DDBJ databases">
        <authorList>
            <person name="Palmer J.M."/>
        </authorList>
    </citation>
    <scope>NUCLEOTIDE SEQUENCE [LARGE SCALE GENOMIC DNA]</scope>
    <source>
        <strain evidence="2 3">MEX-2019</strain>
        <tissue evidence="2">Muscle</tissue>
    </source>
</reference>
<dbReference type="Proteomes" id="UP001311232">
    <property type="component" value="Unassembled WGS sequence"/>
</dbReference>
<evidence type="ECO:0000313" key="3">
    <source>
        <dbReference type="Proteomes" id="UP001311232"/>
    </source>
</evidence>
<dbReference type="AlphaFoldDB" id="A0AAV9RJ53"/>
<name>A0AAV9RJ53_9TELE</name>
<evidence type="ECO:0000313" key="2">
    <source>
        <dbReference type="EMBL" id="KAK5609074.1"/>
    </source>
</evidence>
<feature type="region of interest" description="Disordered" evidence="1">
    <location>
        <begin position="17"/>
        <end position="59"/>
    </location>
</feature>
<proteinExistence type="predicted"/>